<evidence type="ECO:0000256" key="2">
    <source>
        <dbReference type="RuleBase" id="RU003707"/>
    </source>
</evidence>
<dbReference type="PANTHER" id="PTHR42964">
    <property type="entry name" value="ENOYL-COA HYDRATASE"/>
    <property type="match status" value="1"/>
</dbReference>
<reference evidence="3" key="1">
    <citation type="submission" date="2020-02" db="EMBL/GenBank/DDBJ databases">
        <authorList>
            <person name="Meier V. D."/>
        </authorList>
    </citation>
    <scope>NUCLEOTIDE SEQUENCE</scope>
    <source>
        <strain evidence="3">AVDCRST_MAG19</strain>
    </source>
</reference>
<dbReference type="Gene3D" id="3.90.226.10">
    <property type="entry name" value="2-enoyl-CoA Hydratase, Chain A, domain 1"/>
    <property type="match status" value="1"/>
</dbReference>
<dbReference type="InterPro" id="IPR014748">
    <property type="entry name" value="Enoyl-CoA_hydra_C"/>
</dbReference>
<name>A0A6J4UGQ8_9BACT</name>
<accession>A0A6J4UGQ8</accession>
<dbReference type="PROSITE" id="PS00166">
    <property type="entry name" value="ENOYL_COA_HYDRATASE"/>
    <property type="match status" value="1"/>
</dbReference>
<dbReference type="InterPro" id="IPR001753">
    <property type="entry name" value="Enoyl-CoA_hydra/iso"/>
</dbReference>
<organism evidence="3">
    <name type="scientific">uncultured Thermomicrobiales bacterium</name>
    <dbReference type="NCBI Taxonomy" id="1645740"/>
    <lineage>
        <taxon>Bacteria</taxon>
        <taxon>Pseudomonadati</taxon>
        <taxon>Thermomicrobiota</taxon>
        <taxon>Thermomicrobia</taxon>
        <taxon>Thermomicrobiales</taxon>
        <taxon>environmental samples</taxon>
    </lineage>
</organism>
<dbReference type="EMBL" id="CADCWL010000029">
    <property type="protein sequence ID" value="CAA9549013.1"/>
    <property type="molecule type" value="Genomic_DNA"/>
</dbReference>
<comment type="similarity">
    <text evidence="1 2">Belongs to the enoyl-CoA hydratase/isomerase family.</text>
</comment>
<dbReference type="InterPro" id="IPR029045">
    <property type="entry name" value="ClpP/crotonase-like_dom_sf"/>
</dbReference>
<dbReference type="PANTHER" id="PTHR42964:SF1">
    <property type="entry name" value="POLYKETIDE BIOSYNTHESIS ENOYL-COA HYDRATASE PKSH-RELATED"/>
    <property type="match status" value="1"/>
</dbReference>
<dbReference type="InterPro" id="IPR051683">
    <property type="entry name" value="Enoyl-CoA_Hydratase/Isomerase"/>
</dbReference>
<keyword evidence="3" id="KW-0456">Lyase</keyword>
<dbReference type="Gene3D" id="1.10.12.10">
    <property type="entry name" value="Lyase 2-enoyl-coa Hydratase, Chain A, domain 2"/>
    <property type="match status" value="1"/>
</dbReference>
<dbReference type="GO" id="GO:0004490">
    <property type="term" value="F:methylglutaconyl-CoA hydratase activity"/>
    <property type="evidence" value="ECO:0007669"/>
    <property type="project" value="UniProtKB-EC"/>
</dbReference>
<protein>
    <submittedName>
        <fullName evidence="3">Methylglutaconyl-CoA hydratase</fullName>
        <ecNumber evidence="3">4.2.1.18</ecNumber>
    </submittedName>
</protein>
<dbReference type="InterPro" id="IPR018376">
    <property type="entry name" value="Enoyl-CoA_hyd/isom_CS"/>
</dbReference>
<dbReference type="EC" id="4.2.1.18" evidence="3"/>
<evidence type="ECO:0000313" key="3">
    <source>
        <dbReference type="EMBL" id="CAA9549013.1"/>
    </source>
</evidence>
<gene>
    <name evidence="3" type="ORF">AVDCRST_MAG19-626</name>
</gene>
<dbReference type="CDD" id="cd06558">
    <property type="entry name" value="crotonase-like"/>
    <property type="match status" value="1"/>
</dbReference>
<dbReference type="Pfam" id="PF00378">
    <property type="entry name" value="ECH_1"/>
    <property type="match status" value="1"/>
</dbReference>
<dbReference type="AlphaFoldDB" id="A0A6J4UGQ8"/>
<dbReference type="SUPFAM" id="SSF52096">
    <property type="entry name" value="ClpP/crotonase"/>
    <property type="match status" value="1"/>
</dbReference>
<sequence>MSTKGRRDGAAGLPVPSGDDDLTIVQAGPVRRITLARPDRRNALGRALVAALHAAFAAIKEGGETRVVLLAGDGPTFCAGGDIAEFASAAADCHAAADAAALADLLATMAACPAPIVARVHGAAYGGGVGLVSAADVALAAEGTRFSLSEARLGLVPAVISPYVFAALGEREAKARMLRAAPFGAEEALRCGLVHQVVPAAALYAAADEAVVDLLQGAPGALAAIKRLPVAVSGANSAATRAATTALLVDRLASDEGREGLRAFLEKRPAAWVPTPPEAT</sequence>
<evidence type="ECO:0000256" key="1">
    <source>
        <dbReference type="ARBA" id="ARBA00005254"/>
    </source>
</evidence>
<proteinExistence type="inferred from homology"/>